<reference evidence="2 3" key="1">
    <citation type="submission" date="2019-01" db="EMBL/GenBank/DDBJ databases">
        <authorList>
            <person name="Sayadi A."/>
        </authorList>
    </citation>
    <scope>NUCLEOTIDE SEQUENCE [LARGE SCALE GENOMIC DNA]</scope>
</reference>
<proteinExistence type="predicted"/>
<dbReference type="Proteomes" id="UP000410492">
    <property type="component" value="Unassembled WGS sequence"/>
</dbReference>
<organism evidence="2 3">
    <name type="scientific">Callosobruchus maculatus</name>
    <name type="common">Southern cowpea weevil</name>
    <name type="synonym">Pulse bruchid</name>
    <dbReference type="NCBI Taxonomy" id="64391"/>
    <lineage>
        <taxon>Eukaryota</taxon>
        <taxon>Metazoa</taxon>
        <taxon>Ecdysozoa</taxon>
        <taxon>Arthropoda</taxon>
        <taxon>Hexapoda</taxon>
        <taxon>Insecta</taxon>
        <taxon>Pterygota</taxon>
        <taxon>Neoptera</taxon>
        <taxon>Endopterygota</taxon>
        <taxon>Coleoptera</taxon>
        <taxon>Polyphaga</taxon>
        <taxon>Cucujiformia</taxon>
        <taxon>Chrysomeloidea</taxon>
        <taxon>Chrysomelidae</taxon>
        <taxon>Bruchinae</taxon>
        <taxon>Bruchini</taxon>
        <taxon>Callosobruchus</taxon>
    </lineage>
</organism>
<accession>A0A653DAI5</accession>
<evidence type="ECO:0000313" key="3">
    <source>
        <dbReference type="Proteomes" id="UP000410492"/>
    </source>
</evidence>
<feature type="region of interest" description="Disordered" evidence="1">
    <location>
        <begin position="239"/>
        <end position="265"/>
    </location>
</feature>
<evidence type="ECO:0000313" key="2">
    <source>
        <dbReference type="EMBL" id="VEN56377.1"/>
    </source>
</evidence>
<dbReference type="EMBL" id="CAACVG010010677">
    <property type="protein sequence ID" value="VEN56377.1"/>
    <property type="molecule type" value="Genomic_DNA"/>
</dbReference>
<sequence length="370" mass="39062">MTGHQYDSQPQTNQPKKQEETKDYTQAVADAKSQAAQIEHLIKTTFAQASLLQQEPLGTKTSFSQQALASVPVTSQYAAPFSGDPSYPLNIPSTRNIAAQQSKIDLSKYTNMGYTGPDINYTRSLQQFAQQTQTTINSVISQKPTSVASTAISQASSVARYGNPLQQMTNQRVHTNFGANLDRLAQVQDVANEYKADAVPKSSYGGGTAGMTVEQQLALGAGRELAHIVDRLSGEERLMAGGGASSTDQQQQQQQQLASSAQQQQQQGFQSYAGLKGLPGASAEAIALKTSSVVPGSAFNFGPTTAGLAGLYAAADKDAYPNFLEDSTGQPSASAAATYPAFLGATPAHHQSTRSAYPPTIGAPFISNAQ</sequence>
<gene>
    <name evidence="2" type="ORF">CALMAC_LOCUS15283</name>
</gene>
<name>A0A653DAI5_CALMS</name>
<evidence type="ECO:0000256" key="1">
    <source>
        <dbReference type="SAM" id="MobiDB-lite"/>
    </source>
</evidence>
<keyword evidence="3" id="KW-1185">Reference proteome</keyword>
<feature type="compositionally biased region" description="Polar residues" evidence="1">
    <location>
        <begin position="1"/>
        <end position="15"/>
    </location>
</feature>
<protein>
    <submittedName>
        <fullName evidence="2">Uncharacterized protein</fullName>
    </submittedName>
</protein>
<dbReference type="AlphaFoldDB" id="A0A653DAI5"/>
<dbReference type="OrthoDB" id="6782835at2759"/>
<feature type="non-terminal residue" evidence="2">
    <location>
        <position position="370"/>
    </location>
</feature>
<feature type="region of interest" description="Disordered" evidence="1">
    <location>
        <begin position="1"/>
        <end position="28"/>
    </location>
</feature>
<feature type="compositionally biased region" description="Low complexity" evidence="1">
    <location>
        <begin position="245"/>
        <end position="265"/>
    </location>
</feature>